<accession>A0A3B1AYV6</accession>
<dbReference type="EMBL" id="UOFR01000056">
    <property type="protein sequence ID" value="VAW98006.1"/>
    <property type="molecule type" value="Genomic_DNA"/>
</dbReference>
<protein>
    <submittedName>
        <fullName evidence="1">Uncharacterized protein</fullName>
    </submittedName>
</protein>
<sequence length="128" mass="15237">MNIEVEVSFGEFLDKIKILEIKSERIKDADKLVNINKELKLLSTTWEDNPKSKIDISEELKNLKSINEKLWVIEDDIRDKERNKNFDQQFIELARAVYFSNDERARIKRIINKKLGSNLIEEKSYTDY</sequence>
<dbReference type="InterPro" id="IPR046163">
    <property type="entry name" value="DUF6165"/>
</dbReference>
<reference evidence="1" key="1">
    <citation type="submission" date="2018-06" db="EMBL/GenBank/DDBJ databases">
        <authorList>
            <person name="Zhirakovskaya E."/>
        </authorList>
    </citation>
    <scope>NUCLEOTIDE SEQUENCE</scope>
</reference>
<evidence type="ECO:0000313" key="1">
    <source>
        <dbReference type="EMBL" id="VAW98006.1"/>
    </source>
</evidence>
<gene>
    <name evidence="1" type="ORF">MNBD_GAMMA21-725</name>
</gene>
<name>A0A3B1AYV6_9ZZZZ</name>
<proteinExistence type="predicted"/>
<dbReference type="AlphaFoldDB" id="A0A3B1AYV6"/>
<organism evidence="1">
    <name type="scientific">hydrothermal vent metagenome</name>
    <dbReference type="NCBI Taxonomy" id="652676"/>
    <lineage>
        <taxon>unclassified sequences</taxon>
        <taxon>metagenomes</taxon>
        <taxon>ecological metagenomes</taxon>
    </lineage>
</organism>
<dbReference type="Pfam" id="PF19662">
    <property type="entry name" value="DUF6165"/>
    <property type="match status" value="1"/>
</dbReference>